<evidence type="ECO:0000256" key="3">
    <source>
        <dbReference type="HAMAP-Rule" id="MF_00272"/>
    </source>
</evidence>
<comment type="cofactor">
    <cofactor evidence="3">
        <name>(R)-lipoate</name>
        <dbReference type="ChEBI" id="CHEBI:83088"/>
    </cofactor>
    <text evidence="3">Binds 1 lipoyl cofactor covalently.</text>
</comment>
<reference evidence="6 7" key="1">
    <citation type="journal article" date="2010" name="J. Bacteriol.">
        <title>Genome sequence of the oligotrophic marine Gammaproteobacterium HTCC2143, isolated from the Oregon Coast.</title>
        <authorList>
            <person name="Oh H.M."/>
            <person name="Kang I."/>
            <person name="Ferriera S."/>
            <person name="Giovannoni S.J."/>
            <person name="Cho J.C."/>
        </authorList>
    </citation>
    <scope>NUCLEOTIDE SEQUENCE [LARGE SCALE GENOMIC DNA]</scope>
    <source>
        <strain evidence="6 7">HTCC2143</strain>
    </source>
</reference>
<dbReference type="PROSITE" id="PS00189">
    <property type="entry name" value="LIPOYL"/>
    <property type="match status" value="1"/>
</dbReference>
<dbReference type="PANTHER" id="PTHR11715:SF3">
    <property type="entry name" value="GLYCINE CLEAVAGE SYSTEM H PROTEIN-RELATED"/>
    <property type="match status" value="1"/>
</dbReference>
<comment type="function">
    <text evidence="3">The glycine cleavage system catalyzes the degradation of glycine. The H protein shuttles the methylamine group of glycine from the P protein to the T protein.</text>
</comment>
<evidence type="ECO:0000256" key="1">
    <source>
        <dbReference type="ARBA" id="ARBA00009249"/>
    </source>
</evidence>
<dbReference type="PANTHER" id="PTHR11715">
    <property type="entry name" value="GLYCINE CLEAVAGE SYSTEM H PROTEIN"/>
    <property type="match status" value="1"/>
</dbReference>
<evidence type="ECO:0000313" key="6">
    <source>
        <dbReference type="EMBL" id="EAW32886.1"/>
    </source>
</evidence>
<name>A0Y9T2_9GAMM</name>
<evidence type="ECO:0000313" key="7">
    <source>
        <dbReference type="Proteomes" id="UP000004931"/>
    </source>
</evidence>
<dbReference type="Pfam" id="PF01597">
    <property type="entry name" value="GCV_H"/>
    <property type="match status" value="1"/>
</dbReference>
<accession>A0Y9T2</accession>
<comment type="caution">
    <text evidence="6">The sequence shown here is derived from an EMBL/GenBank/DDBJ whole genome shotgun (WGS) entry which is preliminary data.</text>
</comment>
<evidence type="ECO:0000256" key="4">
    <source>
        <dbReference type="PIRSR" id="PIRSR617453-50"/>
    </source>
</evidence>
<dbReference type="GO" id="GO:0009249">
    <property type="term" value="P:protein lipoylation"/>
    <property type="evidence" value="ECO:0007669"/>
    <property type="project" value="TreeGrafter"/>
</dbReference>
<sequence>MRRVDHRETLYEFSILEDLTMSSTPIELKYASSHEWARLDDDGTITVGITDHAQEALGDVVFVECPEVGSTLAAGDEAGVVESVKAASDIYAPLSGEVIAVNEVLEEAPETVNSDPYFDGWFYKLQPTDLTELDNLMSAEDYDTQCDEE</sequence>
<evidence type="ECO:0000259" key="5">
    <source>
        <dbReference type="PROSITE" id="PS50968"/>
    </source>
</evidence>
<dbReference type="NCBIfam" id="NF002270">
    <property type="entry name" value="PRK01202.1"/>
    <property type="match status" value="1"/>
</dbReference>
<dbReference type="EMBL" id="AAVT01000001">
    <property type="protein sequence ID" value="EAW32886.1"/>
    <property type="molecule type" value="Genomic_DNA"/>
</dbReference>
<dbReference type="InterPro" id="IPR002930">
    <property type="entry name" value="GCV_H"/>
</dbReference>
<dbReference type="InterPro" id="IPR011053">
    <property type="entry name" value="Single_hybrid_motif"/>
</dbReference>
<dbReference type="InterPro" id="IPR003016">
    <property type="entry name" value="2-oxoA_DH_lipoyl-BS"/>
</dbReference>
<dbReference type="InterPro" id="IPR033753">
    <property type="entry name" value="GCV_H/Fam206"/>
</dbReference>
<keyword evidence="2 3" id="KW-0450">Lipoyl</keyword>
<dbReference type="NCBIfam" id="TIGR00527">
    <property type="entry name" value="gcvH"/>
    <property type="match status" value="1"/>
</dbReference>
<feature type="modified residue" description="N6-lipoyllysine" evidence="3 4">
    <location>
        <position position="85"/>
    </location>
</feature>
<dbReference type="HAMAP" id="MF_00272">
    <property type="entry name" value="GcvH"/>
    <property type="match status" value="1"/>
</dbReference>
<dbReference type="AlphaFoldDB" id="A0Y9T2"/>
<dbReference type="GO" id="GO:0005829">
    <property type="term" value="C:cytosol"/>
    <property type="evidence" value="ECO:0007669"/>
    <property type="project" value="TreeGrafter"/>
</dbReference>
<dbReference type="CDD" id="cd06848">
    <property type="entry name" value="GCS_H"/>
    <property type="match status" value="1"/>
</dbReference>
<protein>
    <recommendedName>
        <fullName evidence="3">Glycine cleavage system H protein</fullName>
    </recommendedName>
</protein>
<comment type="subunit">
    <text evidence="3">The glycine cleavage system is composed of four proteins: P, T, L and H.</text>
</comment>
<dbReference type="SUPFAM" id="SSF51230">
    <property type="entry name" value="Single hybrid motif"/>
    <property type="match status" value="1"/>
</dbReference>
<dbReference type="InterPro" id="IPR017453">
    <property type="entry name" value="GCV_H_sub"/>
</dbReference>
<dbReference type="InterPro" id="IPR000089">
    <property type="entry name" value="Biotin_lipoyl"/>
</dbReference>
<comment type="similarity">
    <text evidence="1 3">Belongs to the GcvH family.</text>
</comment>
<dbReference type="STRING" id="247633.GP2143_16561"/>
<organism evidence="6 7">
    <name type="scientific">marine gamma proteobacterium HTCC2143</name>
    <dbReference type="NCBI Taxonomy" id="247633"/>
    <lineage>
        <taxon>Bacteria</taxon>
        <taxon>Pseudomonadati</taxon>
        <taxon>Pseudomonadota</taxon>
        <taxon>Gammaproteobacteria</taxon>
        <taxon>Cellvibrionales</taxon>
        <taxon>Spongiibacteraceae</taxon>
        <taxon>BD1-7 clade</taxon>
    </lineage>
</organism>
<keyword evidence="7" id="KW-1185">Reference proteome</keyword>
<feature type="domain" description="Lipoyl-binding" evidence="5">
    <location>
        <begin position="44"/>
        <end position="126"/>
    </location>
</feature>
<dbReference type="Gene3D" id="2.40.50.100">
    <property type="match status" value="1"/>
</dbReference>
<proteinExistence type="inferred from homology"/>
<dbReference type="PROSITE" id="PS50968">
    <property type="entry name" value="BIOTINYL_LIPOYL"/>
    <property type="match status" value="1"/>
</dbReference>
<dbReference type="Proteomes" id="UP000004931">
    <property type="component" value="Unassembled WGS sequence"/>
</dbReference>
<dbReference type="GO" id="GO:0019464">
    <property type="term" value="P:glycine decarboxylation via glycine cleavage system"/>
    <property type="evidence" value="ECO:0007669"/>
    <property type="project" value="UniProtKB-UniRule"/>
</dbReference>
<evidence type="ECO:0000256" key="2">
    <source>
        <dbReference type="ARBA" id="ARBA00022823"/>
    </source>
</evidence>
<dbReference type="eggNOG" id="COG0509">
    <property type="taxonomic scope" value="Bacteria"/>
</dbReference>
<dbReference type="GO" id="GO:0005960">
    <property type="term" value="C:glycine cleavage complex"/>
    <property type="evidence" value="ECO:0007669"/>
    <property type="project" value="InterPro"/>
</dbReference>
<gene>
    <name evidence="3" type="primary">gcvH</name>
    <name evidence="6" type="ORF">GP2143_16561</name>
</gene>